<organism evidence="2">
    <name type="scientific">Bosea sp. NBC_00436</name>
    <dbReference type="NCBI Taxonomy" id="2969620"/>
    <lineage>
        <taxon>Bacteria</taxon>
        <taxon>Pseudomonadati</taxon>
        <taxon>Pseudomonadota</taxon>
        <taxon>Alphaproteobacteria</taxon>
        <taxon>Hyphomicrobiales</taxon>
        <taxon>Boseaceae</taxon>
        <taxon>Bosea</taxon>
    </lineage>
</organism>
<feature type="transmembrane region" description="Helical" evidence="1">
    <location>
        <begin position="49"/>
        <end position="69"/>
    </location>
</feature>
<evidence type="ECO:0000313" key="2">
    <source>
        <dbReference type="EMBL" id="UZF89477.1"/>
    </source>
</evidence>
<keyword evidence="1" id="KW-0812">Transmembrane</keyword>
<dbReference type="EMBL" id="CP102774">
    <property type="protein sequence ID" value="UZF89477.1"/>
    <property type="molecule type" value="Genomic_DNA"/>
</dbReference>
<protein>
    <submittedName>
        <fullName evidence="2">Uncharacterized protein</fullName>
    </submittedName>
</protein>
<gene>
    <name evidence="2" type="ORF">NWE54_12125</name>
</gene>
<proteinExistence type="predicted"/>
<accession>A0A9E7ZY74</accession>
<reference evidence="2" key="1">
    <citation type="submission" date="2022-08" db="EMBL/GenBank/DDBJ databases">
        <title>Complete Genome Sequences of 2 Bosea sp. soil isolates.</title>
        <authorList>
            <person name="Alvarez Arevalo M."/>
            <person name="Sterndorff E.B."/>
            <person name="Faurdal D."/>
            <person name="Joergensen T.S."/>
            <person name="Weber T."/>
        </authorList>
    </citation>
    <scope>NUCLEOTIDE SEQUENCE</scope>
    <source>
        <strain evidence="2">NBC_00436</strain>
    </source>
</reference>
<keyword evidence="1" id="KW-1133">Transmembrane helix</keyword>
<keyword evidence="1" id="KW-0472">Membrane</keyword>
<evidence type="ECO:0000256" key="1">
    <source>
        <dbReference type="SAM" id="Phobius"/>
    </source>
</evidence>
<dbReference type="AlphaFoldDB" id="A0A9E7ZY74"/>
<name>A0A9E7ZY74_9HYPH</name>
<sequence length="74" mass="8198">MPKSMAILGAILAYLGGFLAAGILWGPGRFWDGVRSVFPVRPEKLRQQVVTRLFMLIPAFVIIGAWIILSGAWR</sequence>
<feature type="transmembrane region" description="Helical" evidence="1">
    <location>
        <begin position="6"/>
        <end position="28"/>
    </location>
</feature>